<dbReference type="InterPro" id="IPR032466">
    <property type="entry name" value="Metal_Hydrolase"/>
</dbReference>
<dbReference type="GeneID" id="78454986"/>
<feature type="binding site" evidence="1">
    <location>
        <position position="189"/>
    </location>
    <ligand>
        <name>Zn(2+)</name>
        <dbReference type="ChEBI" id="CHEBI:29105"/>
        <label>2</label>
    </ligand>
</feature>
<feature type="binding site" evidence="1">
    <location>
        <position position="63"/>
    </location>
    <ligand>
        <name>Zn(2+)</name>
        <dbReference type="ChEBI" id="CHEBI:29105"/>
        <label>1</label>
    </ligand>
</feature>
<feature type="binding site" description="via carbamate group" evidence="1">
    <location>
        <position position="156"/>
    </location>
    <ligand>
        <name>Zn(2+)</name>
        <dbReference type="ChEBI" id="CHEBI:29105"/>
        <label>2</label>
    </ligand>
</feature>
<keyword evidence="1" id="KW-0862">Zinc</keyword>
<reference evidence="5 6" key="1">
    <citation type="submission" date="2018-06" db="EMBL/GenBank/DDBJ databases">
        <authorList>
            <consortium name="Pathogen Informatics"/>
            <person name="Doyle S."/>
        </authorList>
    </citation>
    <scope>NUCLEOTIDE SEQUENCE [LARGE SCALE GENOMIC DNA]</scope>
    <source>
        <strain evidence="5 6">NCTC12112</strain>
    </source>
</reference>
<name>A0AAX2J980_9FUSO</name>
<feature type="binding site" evidence="1">
    <location>
        <position position="212"/>
    </location>
    <ligand>
        <name>Zn(2+)</name>
        <dbReference type="ChEBI" id="CHEBI:29105"/>
        <label>2</label>
    </ligand>
</feature>
<evidence type="ECO:0000256" key="1">
    <source>
        <dbReference type="PIRSR" id="PIRSR039004-1"/>
    </source>
</evidence>
<sequence>MKTVIKNGRLLDKKNNFHMTKADILIENGVIKKIGENINEEASRIIDVENSIVSPGFIDIHVHCYPSENTNGVFPDEIGVKKGVTTIVDAGTAGGETIEDFVENVIKKSKTRVYSLLNISSMGLKIKSELSDMKNIDKEKIKEALNKYPDLIVGLKARASGSVVKENGIKPIAEGKKIASELEVPLVVHIGNTPPKIEEVLELLGKGDIATHCYNNKVNGLVREGKVIPEVREAINRGVLFDVGHGSESFSLDTADEGIEEGFEADIISTDIYSKNIITPVGSLENTMNKMMYLGWSVEKCVEKVTNVPAEALKLKGLGELKEGYMGDLTIFDIVENGKLELKDSVNKVITAEKYIKTKYVFIKDELIKKEDI</sequence>
<feature type="binding site" description="via carbamate group" evidence="1">
    <location>
        <position position="156"/>
    </location>
    <ligand>
        <name>Zn(2+)</name>
        <dbReference type="ChEBI" id="CHEBI:29105"/>
        <label>1</label>
    </ligand>
</feature>
<dbReference type="PANTHER" id="PTHR42717">
    <property type="entry name" value="DIHYDROOROTASE-RELATED"/>
    <property type="match status" value="1"/>
</dbReference>
<evidence type="ECO:0000259" key="4">
    <source>
        <dbReference type="Pfam" id="PF01979"/>
    </source>
</evidence>
<gene>
    <name evidence="5" type="primary">pyrC_1</name>
    <name evidence="5" type="ORF">NCTC12112_00391</name>
</gene>
<dbReference type="SUPFAM" id="SSF51338">
    <property type="entry name" value="Composite domain of metallo-dependent hydrolases"/>
    <property type="match status" value="1"/>
</dbReference>
<keyword evidence="5" id="KW-0378">Hydrolase</keyword>
<dbReference type="PANTHER" id="PTHR42717:SF1">
    <property type="entry name" value="IMIDAZOLONEPROPIONASE AND RELATED AMIDOHYDROLASES"/>
    <property type="match status" value="1"/>
</dbReference>
<dbReference type="InterPro" id="IPR011059">
    <property type="entry name" value="Metal-dep_hydrolase_composite"/>
</dbReference>
<dbReference type="GO" id="GO:0019213">
    <property type="term" value="F:deacetylase activity"/>
    <property type="evidence" value="ECO:0007669"/>
    <property type="project" value="InterPro"/>
</dbReference>
<dbReference type="SUPFAM" id="SSF51556">
    <property type="entry name" value="Metallo-dependent hydrolases"/>
    <property type="match status" value="1"/>
</dbReference>
<evidence type="ECO:0000256" key="2">
    <source>
        <dbReference type="PIRSR" id="PIRSR039004-2"/>
    </source>
</evidence>
<dbReference type="InterPro" id="IPR020043">
    <property type="entry name" value="Deacetylase_Atu3266-like"/>
</dbReference>
<dbReference type="NCBIfam" id="NF006689">
    <property type="entry name" value="PRK09237.1"/>
    <property type="match status" value="1"/>
</dbReference>
<feature type="domain" description="Amidohydrolase-related" evidence="4">
    <location>
        <begin position="52"/>
        <end position="365"/>
    </location>
</feature>
<dbReference type="Pfam" id="PF01979">
    <property type="entry name" value="Amidohydro_1"/>
    <property type="match status" value="1"/>
</dbReference>
<proteinExistence type="predicted"/>
<accession>A0AAX2J980</accession>
<dbReference type="AlphaFoldDB" id="A0AAX2J980"/>
<dbReference type="PIRSF" id="PIRSF039004">
    <property type="entry name" value="ADE_EF_0837"/>
    <property type="match status" value="1"/>
</dbReference>
<dbReference type="GO" id="GO:0004151">
    <property type="term" value="F:dihydroorotase activity"/>
    <property type="evidence" value="ECO:0007669"/>
    <property type="project" value="UniProtKB-EC"/>
</dbReference>
<evidence type="ECO:0000256" key="3">
    <source>
        <dbReference type="PIRSR" id="PIRSR039004-3"/>
    </source>
</evidence>
<feature type="modified residue" description="N6-carboxylysine" evidence="2">
    <location>
        <position position="156"/>
    </location>
</feature>
<dbReference type="InterPro" id="IPR006680">
    <property type="entry name" value="Amidohydro-rel"/>
</dbReference>
<dbReference type="Gene3D" id="2.30.40.10">
    <property type="entry name" value="Urease, subunit C, domain 1"/>
    <property type="match status" value="1"/>
</dbReference>
<dbReference type="KEGG" id="ful:C4N20_09200"/>
<dbReference type="RefSeq" id="WP_005979304.1">
    <property type="nucleotide sequence ID" value="NZ_CABKNW010000004.1"/>
</dbReference>
<dbReference type="GO" id="GO:0046872">
    <property type="term" value="F:metal ion binding"/>
    <property type="evidence" value="ECO:0007669"/>
    <property type="project" value="UniProtKB-KW"/>
</dbReference>
<organism evidence="5 6">
    <name type="scientific">Fusobacterium ulcerans</name>
    <dbReference type="NCBI Taxonomy" id="861"/>
    <lineage>
        <taxon>Bacteria</taxon>
        <taxon>Fusobacteriati</taxon>
        <taxon>Fusobacteriota</taxon>
        <taxon>Fusobacteriia</taxon>
        <taxon>Fusobacteriales</taxon>
        <taxon>Fusobacteriaceae</taxon>
        <taxon>Fusobacterium</taxon>
    </lineage>
</organism>
<dbReference type="Proteomes" id="UP000249008">
    <property type="component" value="Chromosome 1"/>
</dbReference>
<evidence type="ECO:0000313" key="5">
    <source>
        <dbReference type="EMBL" id="SQJ00036.1"/>
    </source>
</evidence>
<dbReference type="Gene3D" id="3.20.20.140">
    <property type="entry name" value="Metal-dependent hydrolases"/>
    <property type="match status" value="1"/>
</dbReference>
<keyword evidence="1" id="KW-0479">Metal-binding</keyword>
<evidence type="ECO:0000313" key="6">
    <source>
        <dbReference type="Proteomes" id="UP000249008"/>
    </source>
</evidence>
<feature type="binding site" evidence="1">
    <location>
        <position position="271"/>
    </location>
    <ligand>
        <name>Zn(2+)</name>
        <dbReference type="ChEBI" id="CHEBI:29105"/>
        <label>1</label>
    </ligand>
</feature>
<feature type="site" description="Transition state stabilizer" evidence="3">
    <location>
        <position position="158"/>
    </location>
</feature>
<feature type="binding site" evidence="1">
    <location>
        <position position="61"/>
    </location>
    <ligand>
        <name>Zn(2+)</name>
        <dbReference type="ChEBI" id="CHEBI:29105"/>
        <label>1</label>
    </ligand>
</feature>
<dbReference type="EMBL" id="LS483487">
    <property type="protein sequence ID" value="SQJ00036.1"/>
    <property type="molecule type" value="Genomic_DNA"/>
</dbReference>
<dbReference type="EC" id="3.5.2.3" evidence="5"/>
<protein>
    <submittedName>
        <fullName evidence="5">Dihydroorotase</fullName>
        <ecNumber evidence="5">3.5.2.3</ecNumber>
    </submittedName>
</protein>